<dbReference type="PANTHER" id="PTHR37945:SF1">
    <property type="entry name" value="EXTRACELLULAR TUNGSTATE BINDING PROTEIN"/>
    <property type="match status" value="1"/>
</dbReference>
<dbReference type="AlphaFoldDB" id="A0A409WLU5"/>
<evidence type="ECO:0000259" key="1">
    <source>
        <dbReference type="Pfam" id="PF12849"/>
    </source>
</evidence>
<sequence length="350" mass="38338">MMFFDFLNDIFNRTKSGHSTFSELSDEKSSSSTYVCANDDMKHSFASSGNDAGILTPILRSKPSAIYDGGYRERAQRRGVCLRIANGGAGQTGLIQAWANAFIRYMVTHKGVEPFQVAWYLGDTTESLAFLASGEVDVAVTYNPAAESQLIRTGAAAETVYVFRDHFLLVGPKSNPAKLKEDDDILTMFSKIVSSGNADIVSPPRQRPPTRFLSRYDKSATNIKESLLFATIGQVPWALDCSKWYHQYPRFPKEALEAAAALSEYALIDKGTWLDAPDSVTSHLKIFKIGSDNANDLLLNPAHALLGKQVSAANQDLCKAFMIWVTASNGGQKVVGSFEKNGHVLYSKAP</sequence>
<proteinExistence type="predicted"/>
<comment type="caution">
    <text evidence="2">The sequence shown here is derived from an EMBL/GenBank/DDBJ whole genome shotgun (WGS) entry which is preliminary data.</text>
</comment>
<evidence type="ECO:0000313" key="3">
    <source>
        <dbReference type="Proteomes" id="UP000283269"/>
    </source>
</evidence>
<gene>
    <name evidence="2" type="ORF">CVT25_002621</name>
</gene>
<dbReference type="SUPFAM" id="SSF53850">
    <property type="entry name" value="Periplasmic binding protein-like II"/>
    <property type="match status" value="1"/>
</dbReference>
<dbReference type="PANTHER" id="PTHR37945">
    <property type="entry name" value="EXTRACELLULAR TUNGSTATE BINDING PROTEIN"/>
    <property type="match status" value="1"/>
</dbReference>
<accession>A0A409WLU5</accession>
<dbReference type="OrthoDB" id="10260248at2759"/>
<dbReference type="STRING" id="93625.A0A409WLU5"/>
<feature type="domain" description="PBP" evidence="1">
    <location>
        <begin position="82"/>
        <end position="301"/>
    </location>
</feature>
<name>A0A409WLU5_PSICY</name>
<evidence type="ECO:0000313" key="2">
    <source>
        <dbReference type="EMBL" id="PPQ79459.1"/>
    </source>
</evidence>
<dbReference type="InParanoid" id="A0A409WLU5"/>
<dbReference type="Pfam" id="PF12849">
    <property type="entry name" value="PBP_like_2"/>
    <property type="match status" value="1"/>
</dbReference>
<protein>
    <recommendedName>
        <fullName evidence="1">PBP domain-containing protein</fullName>
    </recommendedName>
</protein>
<dbReference type="InterPro" id="IPR052738">
    <property type="entry name" value="ABC-Tungstate_binding"/>
</dbReference>
<keyword evidence="3" id="KW-1185">Reference proteome</keyword>
<dbReference type="Proteomes" id="UP000283269">
    <property type="component" value="Unassembled WGS sequence"/>
</dbReference>
<organism evidence="2 3">
    <name type="scientific">Psilocybe cyanescens</name>
    <dbReference type="NCBI Taxonomy" id="93625"/>
    <lineage>
        <taxon>Eukaryota</taxon>
        <taxon>Fungi</taxon>
        <taxon>Dikarya</taxon>
        <taxon>Basidiomycota</taxon>
        <taxon>Agaricomycotina</taxon>
        <taxon>Agaricomycetes</taxon>
        <taxon>Agaricomycetidae</taxon>
        <taxon>Agaricales</taxon>
        <taxon>Agaricineae</taxon>
        <taxon>Strophariaceae</taxon>
        <taxon>Psilocybe</taxon>
    </lineage>
</organism>
<reference evidence="2 3" key="1">
    <citation type="journal article" date="2018" name="Evol. Lett.">
        <title>Horizontal gene cluster transfer increased hallucinogenic mushroom diversity.</title>
        <authorList>
            <person name="Reynolds H.T."/>
            <person name="Vijayakumar V."/>
            <person name="Gluck-Thaler E."/>
            <person name="Korotkin H.B."/>
            <person name="Matheny P.B."/>
            <person name="Slot J.C."/>
        </authorList>
    </citation>
    <scope>NUCLEOTIDE SEQUENCE [LARGE SCALE GENOMIC DNA]</scope>
    <source>
        <strain evidence="2 3">2631</strain>
    </source>
</reference>
<dbReference type="EMBL" id="NHYD01003375">
    <property type="protein sequence ID" value="PPQ79459.1"/>
    <property type="molecule type" value="Genomic_DNA"/>
</dbReference>
<dbReference type="InterPro" id="IPR024370">
    <property type="entry name" value="PBP_domain"/>
</dbReference>
<dbReference type="Gene3D" id="3.40.190.10">
    <property type="entry name" value="Periplasmic binding protein-like II"/>
    <property type="match status" value="2"/>
</dbReference>